<evidence type="ECO:0000256" key="1">
    <source>
        <dbReference type="SAM" id="Phobius"/>
    </source>
</evidence>
<keyword evidence="1" id="KW-0472">Membrane</keyword>
<dbReference type="Proteomes" id="UP000177026">
    <property type="component" value="Unassembled WGS sequence"/>
</dbReference>
<dbReference type="AlphaFoldDB" id="A0A1F7GPY2"/>
<keyword evidence="1" id="KW-0812">Transmembrane</keyword>
<dbReference type="CDD" id="cd08547">
    <property type="entry name" value="Type_II_cohesin"/>
    <property type="match status" value="1"/>
</dbReference>
<feature type="transmembrane region" description="Helical" evidence="1">
    <location>
        <begin position="20"/>
        <end position="37"/>
    </location>
</feature>
<gene>
    <name evidence="2" type="ORF">A2866_01875</name>
</gene>
<organism evidence="2 3">
    <name type="scientific">Candidatus Roizmanbacteria bacterium RIFCSPHIGHO2_01_FULL_39_8</name>
    <dbReference type="NCBI Taxonomy" id="1802033"/>
    <lineage>
        <taxon>Bacteria</taxon>
        <taxon>Candidatus Roizmaniibacteriota</taxon>
    </lineage>
</organism>
<comment type="caution">
    <text evidence="2">The sequence shown here is derived from an EMBL/GenBank/DDBJ whole genome shotgun (WGS) entry which is preliminary data.</text>
</comment>
<dbReference type="SUPFAM" id="SSF49384">
    <property type="entry name" value="Carbohydrate-binding domain"/>
    <property type="match status" value="1"/>
</dbReference>
<name>A0A1F7GPY2_9BACT</name>
<protein>
    <recommendedName>
        <fullName evidence="4">Cohesin domain-containing protein</fullName>
    </recommendedName>
</protein>
<dbReference type="InterPro" id="IPR008965">
    <property type="entry name" value="CBM2/CBM3_carb-bd_dom_sf"/>
</dbReference>
<evidence type="ECO:0000313" key="3">
    <source>
        <dbReference type="Proteomes" id="UP000177026"/>
    </source>
</evidence>
<dbReference type="EMBL" id="MFZI01000022">
    <property type="protein sequence ID" value="OGK21059.1"/>
    <property type="molecule type" value="Genomic_DNA"/>
</dbReference>
<proteinExistence type="predicted"/>
<reference evidence="2 3" key="1">
    <citation type="journal article" date="2016" name="Nat. Commun.">
        <title>Thousands of microbial genomes shed light on interconnected biogeochemical processes in an aquifer system.</title>
        <authorList>
            <person name="Anantharaman K."/>
            <person name="Brown C.T."/>
            <person name="Hug L.A."/>
            <person name="Sharon I."/>
            <person name="Castelle C.J."/>
            <person name="Probst A.J."/>
            <person name="Thomas B.C."/>
            <person name="Singh A."/>
            <person name="Wilkins M.J."/>
            <person name="Karaoz U."/>
            <person name="Brodie E.L."/>
            <person name="Williams K.H."/>
            <person name="Hubbard S.S."/>
            <person name="Banfield J.F."/>
        </authorList>
    </citation>
    <scope>NUCLEOTIDE SEQUENCE [LARGE SCALE GENOMIC DNA]</scope>
</reference>
<sequence length="207" mass="22085">MDPQTKTNPVAAKQLPVMKLVLLSLVIVFAVLLFVVYSSQKAKNLEEGSKITTSQNPSLVTATVSPRPLEGAFSLTASQSSVAVNSPVTVTLEADSNGKAVVGYDLILQYDPAALEITSATSLLPDFTVYPIKSADHYSVTATKKITSEDPSIFNQAGVLNLIVTPKKSGSQSLRLVSNLGNEKTQMVDETTKVIYPAVSEITLEVK</sequence>
<dbReference type="Gene3D" id="2.60.40.680">
    <property type="match status" value="1"/>
</dbReference>
<evidence type="ECO:0008006" key="4">
    <source>
        <dbReference type="Google" id="ProtNLM"/>
    </source>
</evidence>
<dbReference type="GO" id="GO:0030246">
    <property type="term" value="F:carbohydrate binding"/>
    <property type="evidence" value="ECO:0007669"/>
    <property type="project" value="InterPro"/>
</dbReference>
<accession>A0A1F7GPY2</accession>
<evidence type="ECO:0000313" key="2">
    <source>
        <dbReference type="EMBL" id="OGK21059.1"/>
    </source>
</evidence>
<keyword evidence="1" id="KW-1133">Transmembrane helix</keyword>